<reference evidence="2 3" key="1">
    <citation type="submission" date="2013-06" db="EMBL/GenBank/DDBJ databases">
        <authorList>
            <person name="Weinstock G."/>
            <person name="Sodergren E."/>
            <person name="Lobos E.A."/>
            <person name="Fulton L."/>
            <person name="Fulton R."/>
            <person name="Courtney L."/>
            <person name="Fronick C."/>
            <person name="O'Laughlin M."/>
            <person name="Godfrey J."/>
            <person name="Wilson R.M."/>
            <person name="Miner T."/>
            <person name="Farmer C."/>
            <person name="Delehaunty K."/>
            <person name="Cordes M."/>
            <person name="Minx P."/>
            <person name="Tomlinson C."/>
            <person name="Chen J."/>
            <person name="Wollam A."/>
            <person name="Pepin K.H."/>
            <person name="Bhonagiri V."/>
            <person name="Zhang X."/>
            <person name="Warren W."/>
            <person name="Mitreva M."/>
            <person name="Mardis E.R."/>
            <person name="Wilson R.K."/>
        </authorList>
    </citation>
    <scope>NUCLEOTIDE SEQUENCE [LARGE SCALE GENOMIC DNA]</scope>
    <source>
        <strain evidence="2 3">F0570</strain>
    </source>
</reference>
<organism evidence="2 3">
    <name type="scientific">Porphyromonas gingivalis F0570</name>
    <dbReference type="NCBI Taxonomy" id="1227271"/>
    <lineage>
        <taxon>Bacteria</taxon>
        <taxon>Pseudomonadati</taxon>
        <taxon>Bacteroidota</taxon>
        <taxon>Bacteroidia</taxon>
        <taxon>Bacteroidales</taxon>
        <taxon>Porphyromonadaceae</taxon>
        <taxon>Porphyromonas</taxon>
    </lineage>
</organism>
<dbReference type="HOGENOM" id="CLU_210769_0_0_10"/>
<protein>
    <submittedName>
        <fullName evidence="2">Uncharacterized protein</fullName>
    </submittedName>
</protein>
<dbReference type="AlphaFoldDB" id="A0A0E2LSB9"/>
<dbReference type="PATRIC" id="fig|1227271.3.peg.632"/>
<feature type="compositionally biased region" description="Acidic residues" evidence="1">
    <location>
        <begin position="45"/>
        <end position="55"/>
    </location>
</feature>
<evidence type="ECO:0000313" key="2">
    <source>
        <dbReference type="EMBL" id="ERJ67872.1"/>
    </source>
</evidence>
<dbReference type="Proteomes" id="UP000016630">
    <property type="component" value="Unassembled WGS sequence"/>
</dbReference>
<dbReference type="EMBL" id="AWUW01000041">
    <property type="protein sequence ID" value="ERJ67872.1"/>
    <property type="molecule type" value="Genomic_DNA"/>
</dbReference>
<proteinExistence type="predicted"/>
<name>A0A0E2LSB9_PORGN</name>
<evidence type="ECO:0000313" key="3">
    <source>
        <dbReference type="Proteomes" id="UP000016630"/>
    </source>
</evidence>
<gene>
    <name evidence="2" type="ORF">HMPREF1555_00715</name>
</gene>
<accession>A0A0E2LSB9</accession>
<evidence type="ECO:0000256" key="1">
    <source>
        <dbReference type="SAM" id="MobiDB-lite"/>
    </source>
</evidence>
<sequence length="55" mass="6166">MSVTNIIDDERVTIVQGVNGILLCQESWMAGKSHRWDRNHPNAIDDTEADEPSSI</sequence>
<comment type="caution">
    <text evidence="2">The sequence shown here is derived from an EMBL/GenBank/DDBJ whole genome shotgun (WGS) entry which is preliminary data.</text>
</comment>
<dbReference type="RefSeq" id="WP_013815188.1">
    <property type="nucleotide sequence ID" value="NZ_KI259137.1"/>
</dbReference>
<feature type="region of interest" description="Disordered" evidence="1">
    <location>
        <begin position="34"/>
        <end position="55"/>
    </location>
</feature>